<dbReference type="RefSeq" id="XP_007737350.1">
    <property type="nucleotide sequence ID" value="XM_007739160.1"/>
</dbReference>
<gene>
    <name evidence="2" type="ORF">A1O3_09064</name>
</gene>
<feature type="region of interest" description="Disordered" evidence="1">
    <location>
        <begin position="176"/>
        <end position="215"/>
    </location>
</feature>
<feature type="region of interest" description="Disordered" evidence="1">
    <location>
        <begin position="1"/>
        <end position="20"/>
    </location>
</feature>
<protein>
    <submittedName>
        <fullName evidence="2">Uncharacterized protein</fullName>
    </submittedName>
</protein>
<evidence type="ECO:0000313" key="3">
    <source>
        <dbReference type="Proteomes" id="UP000019478"/>
    </source>
</evidence>
<feature type="compositionally biased region" description="Low complexity" evidence="1">
    <location>
        <begin position="186"/>
        <end position="208"/>
    </location>
</feature>
<organism evidence="2 3">
    <name type="scientific">Capronia epimyces CBS 606.96</name>
    <dbReference type="NCBI Taxonomy" id="1182542"/>
    <lineage>
        <taxon>Eukaryota</taxon>
        <taxon>Fungi</taxon>
        <taxon>Dikarya</taxon>
        <taxon>Ascomycota</taxon>
        <taxon>Pezizomycotina</taxon>
        <taxon>Eurotiomycetes</taxon>
        <taxon>Chaetothyriomycetidae</taxon>
        <taxon>Chaetothyriales</taxon>
        <taxon>Herpotrichiellaceae</taxon>
        <taxon>Capronia</taxon>
    </lineage>
</organism>
<reference evidence="2 3" key="1">
    <citation type="submission" date="2013-03" db="EMBL/GenBank/DDBJ databases">
        <title>The Genome Sequence of Capronia epimyces CBS 606.96.</title>
        <authorList>
            <consortium name="The Broad Institute Genomics Platform"/>
            <person name="Cuomo C."/>
            <person name="de Hoog S."/>
            <person name="Gorbushina A."/>
            <person name="Walker B."/>
            <person name="Young S.K."/>
            <person name="Zeng Q."/>
            <person name="Gargeya S."/>
            <person name="Fitzgerald M."/>
            <person name="Haas B."/>
            <person name="Abouelleil A."/>
            <person name="Allen A.W."/>
            <person name="Alvarado L."/>
            <person name="Arachchi H.M."/>
            <person name="Berlin A.M."/>
            <person name="Chapman S.B."/>
            <person name="Gainer-Dewar J."/>
            <person name="Goldberg J."/>
            <person name="Griggs A."/>
            <person name="Gujja S."/>
            <person name="Hansen M."/>
            <person name="Howarth C."/>
            <person name="Imamovic A."/>
            <person name="Ireland A."/>
            <person name="Larimer J."/>
            <person name="McCowan C."/>
            <person name="Murphy C."/>
            <person name="Pearson M."/>
            <person name="Poon T.W."/>
            <person name="Priest M."/>
            <person name="Roberts A."/>
            <person name="Saif S."/>
            <person name="Shea T."/>
            <person name="Sisk P."/>
            <person name="Sykes S."/>
            <person name="Wortman J."/>
            <person name="Nusbaum C."/>
            <person name="Birren B."/>
        </authorList>
    </citation>
    <scope>NUCLEOTIDE SEQUENCE [LARGE SCALE GENOMIC DNA]</scope>
    <source>
        <strain evidence="2 3">CBS 606.96</strain>
    </source>
</reference>
<accession>W9XKR8</accession>
<feature type="compositionally biased region" description="Basic and acidic residues" evidence="1">
    <location>
        <begin position="28"/>
        <end position="39"/>
    </location>
</feature>
<dbReference type="AlphaFoldDB" id="W9XKR8"/>
<dbReference type="GeneID" id="19173150"/>
<sequence length="318" mass="36128">MEEIEARLRRARGISPDPAQFSALRSSSLEHGRPLETEKASVLNLDSSNETRPLREDKRIEATFLPRSENTNANAPMKPSWKYSGTDFHVVEASQIESQHSTLEKRPSLRPKEEFFLNTVRKKEPRYSDPTDFPDRDGAELAVPDCLSPRRMATTEPNRRVKDGGEGSAHTLFLSERNLAPPHPPLSRSTSTVESSLPSTPLSLCSPTEDQIRRQPERPILHQGLETLELGYQSQKPSVLKLPTWQNDDEDEGEYGGSGKEDHWWRPGQPDCSPTLFGTRDRRAVSSAKPRRRQKKGILSIFQRRSSVERLIDMYFDD</sequence>
<dbReference type="EMBL" id="AMGY01000009">
    <property type="protein sequence ID" value="EXJ77905.1"/>
    <property type="molecule type" value="Genomic_DNA"/>
</dbReference>
<feature type="region of interest" description="Disordered" evidence="1">
    <location>
        <begin position="26"/>
        <end position="59"/>
    </location>
</feature>
<feature type="region of interest" description="Disordered" evidence="1">
    <location>
        <begin position="243"/>
        <end position="292"/>
    </location>
</feature>
<keyword evidence="3" id="KW-1185">Reference proteome</keyword>
<proteinExistence type="predicted"/>
<evidence type="ECO:0000256" key="1">
    <source>
        <dbReference type="SAM" id="MobiDB-lite"/>
    </source>
</evidence>
<dbReference type="OrthoDB" id="4151101at2759"/>
<dbReference type="HOGENOM" id="CLU_874355_0_0_1"/>
<dbReference type="Proteomes" id="UP000019478">
    <property type="component" value="Unassembled WGS sequence"/>
</dbReference>
<evidence type="ECO:0000313" key="2">
    <source>
        <dbReference type="EMBL" id="EXJ77905.1"/>
    </source>
</evidence>
<name>W9XKR8_9EURO</name>
<comment type="caution">
    <text evidence="2">The sequence shown here is derived from an EMBL/GenBank/DDBJ whole genome shotgun (WGS) entry which is preliminary data.</text>
</comment>